<dbReference type="EMBL" id="MK500488">
    <property type="protein sequence ID" value="QBK90473.1"/>
    <property type="molecule type" value="Genomic_DNA"/>
</dbReference>
<dbReference type="InterPro" id="IPR036915">
    <property type="entry name" value="Cyclin-like_sf"/>
</dbReference>
<keyword evidence="2" id="KW-1133">Transmembrane helix</keyword>
<feature type="region of interest" description="Disordered" evidence="1">
    <location>
        <begin position="1"/>
        <end position="35"/>
    </location>
</feature>
<keyword evidence="2" id="KW-0472">Membrane</keyword>
<proteinExistence type="predicted"/>
<dbReference type="SUPFAM" id="SSF47954">
    <property type="entry name" value="Cyclin-like"/>
    <property type="match status" value="2"/>
</dbReference>
<feature type="compositionally biased region" description="Basic and acidic residues" evidence="1">
    <location>
        <begin position="8"/>
        <end position="22"/>
    </location>
</feature>
<evidence type="ECO:0000256" key="2">
    <source>
        <dbReference type="SAM" id="Phobius"/>
    </source>
</evidence>
<reference evidence="3" key="1">
    <citation type="journal article" date="2019" name="MBio">
        <title>Virus Genomes from Deep Sea Sediments Expand the Ocean Megavirome and Support Independent Origins of Viral Gigantism.</title>
        <authorList>
            <person name="Backstrom D."/>
            <person name="Yutin N."/>
            <person name="Jorgensen S.L."/>
            <person name="Dharamshi J."/>
            <person name="Homa F."/>
            <person name="Zaremba-Niedwiedzka K."/>
            <person name="Spang A."/>
            <person name="Wolf Y.I."/>
            <person name="Koonin E.V."/>
            <person name="Ettema T.J."/>
        </authorList>
    </citation>
    <scope>NUCLEOTIDE SEQUENCE</scope>
</reference>
<accession>A0A481Z3K2</accession>
<keyword evidence="2" id="KW-0812">Transmembrane</keyword>
<name>A0A481Z3K2_9VIRU</name>
<keyword evidence="3" id="KW-0396">Initiation factor</keyword>
<keyword evidence="3" id="KW-0648">Protein biosynthesis</keyword>
<sequence>MSVSDPFQDGRDSLETRVELSGERNLPGSQSMDRSSLDYFHPDGDGFTKGCSVRKTSVPGVITGIRAIQDVPSEILEQAVAVFHQTGFKEARKRRKTYIIFGCVYNAALALGYPVILPSLAKKCGMTPEEITPAMSVFSKCGNKKLIVSVHMTPSMFIYPLCQELNRDNLTEDVQTVVTEVLERAPGLRDSQPILVAAAAVHYYASILSMSDVTVDKLAKASGLTASSIDKMSKTISYYHNDCDE</sequence>
<organism evidence="3">
    <name type="scientific">Pithovirus LCPAC103</name>
    <dbReference type="NCBI Taxonomy" id="2506588"/>
    <lineage>
        <taxon>Viruses</taxon>
        <taxon>Pithoviruses</taxon>
    </lineage>
</organism>
<gene>
    <name evidence="3" type="ORF">LCPAC103_01540</name>
</gene>
<evidence type="ECO:0000313" key="3">
    <source>
        <dbReference type="EMBL" id="QBK90473.1"/>
    </source>
</evidence>
<evidence type="ECO:0000256" key="1">
    <source>
        <dbReference type="SAM" id="MobiDB-lite"/>
    </source>
</evidence>
<protein>
    <submittedName>
        <fullName evidence="3">Transcription initiation factor IIB</fullName>
    </submittedName>
</protein>
<feature type="transmembrane region" description="Helical" evidence="2">
    <location>
        <begin position="98"/>
        <end position="116"/>
    </location>
</feature>